<dbReference type="RefSeq" id="WP_165873188.1">
    <property type="nucleotide sequence ID" value="NZ_SLUK01000009.1"/>
</dbReference>
<evidence type="ECO:0000256" key="4">
    <source>
        <dbReference type="PROSITE-ProRule" id="PRU01161"/>
    </source>
</evidence>
<keyword evidence="7" id="KW-1185">Reference proteome</keyword>
<dbReference type="Pfam" id="PF01734">
    <property type="entry name" value="Patatin"/>
    <property type="match status" value="1"/>
</dbReference>
<sequence length="431" mass="47282">MARDICAVALAGGGSRGAYQAGVYQALQECGIGFQIVTGTSVGALNGAMMVQGDLGEMLTLWQRITAQDVANVDIDKAIESPVAGAVYAEFLKKAVRSGGVDISGLEALMRAVVDEERFFRSPTDFGLVTVEYPSLHPVVMKKRDIPRGRLCDYLIASASCFPAFPVHQIGESRFIDGSYHDYLPINVAVELGATRVIAVDLEAVGLRQRPRIAPENLTMIRPSHPLGPFLMFEPDSARRNIRLGYLDALRAFGKAEGGWLTFRAGEIEALRQRLHPMLEKAAQLLGEPDGESLWRLLFERQLQQIRQREGDWFERAVLDLGEWYALDDEALYTADGFCYELLLRFNAGEAGESAEIAEVLSRAGSAVQLAQQAAEFGHQRLVAHLYAGIRDFSYGNGERGALCRGAAVLQREAACAMLLFALKRTLAQEI</sequence>
<evidence type="ECO:0000313" key="7">
    <source>
        <dbReference type="Proteomes" id="UP000294682"/>
    </source>
</evidence>
<evidence type="ECO:0000256" key="1">
    <source>
        <dbReference type="ARBA" id="ARBA00022801"/>
    </source>
</evidence>
<evidence type="ECO:0000313" key="6">
    <source>
        <dbReference type="EMBL" id="TCL42546.1"/>
    </source>
</evidence>
<evidence type="ECO:0000256" key="3">
    <source>
        <dbReference type="ARBA" id="ARBA00023098"/>
    </source>
</evidence>
<dbReference type="InterPro" id="IPR050301">
    <property type="entry name" value="NTE"/>
</dbReference>
<dbReference type="CDD" id="cd07209">
    <property type="entry name" value="Pat_hypo_Ecoli_Z1214_like"/>
    <property type="match status" value="1"/>
</dbReference>
<feature type="active site" description="Proton acceptor" evidence="4">
    <location>
        <position position="177"/>
    </location>
</feature>
<dbReference type="AlphaFoldDB" id="A0A9X8UHY5"/>
<comment type="caution">
    <text evidence="4">Lacks conserved residue(s) required for the propagation of feature annotation.</text>
</comment>
<keyword evidence="3 4" id="KW-0443">Lipid metabolism</keyword>
<dbReference type="Proteomes" id="UP000294682">
    <property type="component" value="Unassembled WGS sequence"/>
</dbReference>
<evidence type="ECO:0000256" key="2">
    <source>
        <dbReference type="ARBA" id="ARBA00022963"/>
    </source>
</evidence>
<dbReference type="PANTHER" id="PTHR14226:SF29">
    <property type="entry name" value="NEUROPATHY TARGET ESTERASE SWS"/>
    <property type="match status" value="1"/>
</dbReference>
<evidence type="ECO:0000259" key="5">
    <source>
        <dbReference type="PROSITE" id="PS51635"/>
    </source>
</evidence>
<gene>
    <name evidence="6" type="ORF">EDD78_10910</name>
</gene>
<feature type="domain" description="PNPLA" evidence="5">
    <location>
        <begin position="8"/>
        <end position="190"/>
    </location>
</feature>
<proteinExistence type="predicted"/>
<dbReference type="InterPro" id="IPR016035">
    <property type="entry name" value="Acyl_Trfase/lysoPLipase"/>
</dbReference>
<reference evidence="6 7" key="1">
    <citation type="submission" date="2019-03" db="EMBL/GenBank/DDBJ databases">
        <title>Genomic Encyclopedia of Type Strains, Phase IV (KMG-IV): sequencing the most valuable type-strain genomes for metagenomic binning, comparative biology and taxonomic classification.</title>
        <authorList>
            <person name="Goeker M."/>
        </authorList>
    </citation>
    <scope>NUCLEOTIDE SEQUENCE [LARGE SCALE GENOMIC DNA]</scope>
    <source>
        <strain evidence="6 7">DSM 100433</strain>
    </source>
</reference>
<organism evidence="6 7">
    <name type="scientific">Harryflintia acetispora</name>
    <dbReference type="NCBI Taxonomy" id="1849041"/>
    <lineage>
        <taxon>Bacteria</taxon>
        <taxon>Bacillati</taxon>
        <taxon>Bacillota</taxon>
        <taxon>Clostridia</taxon>
        <taxon>Eubacteriales</taxon>
        <taxon>Oscillospiraceae</taxon>
        <taxon>Harryflintia</taxon>
    </lineage>
</organism>
<dbReference type="GO" id="GO:0016042">
    <property type="term" value="P:lipid catabolic process"/>
    <property type="evidence" value="ECO:0007669"/>
    <property type="project" value="UniProtKB-UniRule"/>
</dbReference>
<dbReference type="InterPro" id="IPR002641">
    <property type="entry name" value="PNPLA_dom"/>
</dbReference>
<dbReference type="PROSITE" id="PS51635">
    <property type="entry name" value="PNPLA"/>
    <property type="match status" value="1"/>
</dbReference>
<feature type="active site" description="Nucleophile" evidence="4">
    <location>
        <position position="41"/>
    </location>
</feature>
<feature type="short sequence motif" description="GXSXG" evidence="4">
    <location>
        <begin position="39"/>
        <end position="43"/>
    </location>
</feature>
<accession>A0A9X8UHY5</accession>
<dbReference type="Gene3D" id="3.40.1090.10">
    <property type="entry name" value="Cytosolic phospholipase A2 catalytic domain"/>
    <property type="match status" value="2"/>
</dbReference>
<dbReference type="SUPFAM" id="SSF52151">
    <property type="entry name" value="FabD/lysophospholipase-like"/>
    <property type="match status" value="1"/>
</dbReference>
<name>A0A9X8UHY5_9FIRM</name>
<keyword evidence="1 4" id="KW-0378">Hydrolase</keyword>
<protein>
    <submittedName>
        <fullName evidence="6">Patatin-like phospholipase</fullName>
    </submittedName>
</protein>
<keyword evidence="2 4" id="KW-0442">Lipid degradation</keyword>
<dbReference type="PANTHER" id="PTHR14226">
    <property type="entry name" value="NEUROPATHY TARGET ESTERASE/SWISS CHEESE D.MELANOGASTER"/>
    <property type="match status" value="1"/>
</dbReference>
<dbReference type="EMBL" id="SLUK01000009">
    <property type="protein sequence ID" value="TCL42546.1"/>
    <property type="molecule type" value="Genomic_DNA"/>
</dbReference>
<feature type="short sequence motif" description="GXGXXG" evidence="4">
    <location>
        <begin position="12"/>
        <end position="17"/>
    </location>
</feature>
<comment type="caution">
    <text evidence="6">The sequence shown here is derived from an EMBL/GenBank/DDBJ whole genome shotgun (WGS) entry which is preliminary data.</text>
</comment>
<dbReference type="GO" id="GO:0016787">
    <property type="term" value="F:hydrolase activity"/>
    <property type="evidence" value="ECO:0007669"/>
    <property type="project" value="UniProtKB-UniRule"/>
</dbReference>